<comment type="caution">
    <text evidence="1">The sequence shown here is derived from an EMBL/GenBank/DDBJ whole genome shotgun (WGS) entry which is preliminary data.</text>
</comment>
<name>A0A8J1U2Q6_OWEFU</name>
<dbReference type="AlphaFoldDB" id="A0A8J1U2Q6"/>
<reference evidence="1" key="1">
    <citation type="submission" date="2022-03" db="EMBL/GenBank/DDBJ databases">
        <authorList>
            <person name="Martin C."/>
        </authorList>
    </citation>
    <scope>NUCLEOTIDE SEQUENCE</scope>
</reference>
<proteinExistence type="predicted"/>
<organism evidence="1 2">
    <name type="scientific">Owenia fusiformis</name>
    <name type="common">Polychaete worm</name>
    <dbReference type="NCBI Taxonomy" id="6347"/>
    <lineage>
        <taxon>Eukaryota</taxon>
        <taxon>Metazoa</taxon>
        <taxon>Spiralia</taxon>
        <taxon>Lophotrochozoa</taxon>
        <taxon>Annelida</taxon>
        <taxon>Polychaeta</taxon>
        <taxon>Sedentaria</taxon>
        <taxon>Canalipalpata</taxon>
        <taxon>Sabellida</taxon>
        <taxon>Oweniida</taxon>
        <taxon>Oweniidae</taxon>
        <taxon>Owenia</taxon>
    </lineage>
</organism>
<gene>
    <name evidence="1" type="ORF">OFUS_LOCUS12225</name>
</gene>
<evidence type="ECO:0000313" key="1">
    <source>
        <dbReference type="EMBL" id="CAH1786306.1"/>
    </source>
</evidence>
<dbReference type="EMBL" id="CAIIXF020000006">
    <property type="protein sequence ID" value="CAH1786306.1"/>
    <property type="molecule type" value="Genomic_DNA"/>
</dbReference>
<accession>A0A8J1U2Q6</accession>
<evidence type="ECO:0000313" key="2">
    <source>
        <dbReference type="Proteomes" id="UP000749559"/>
    </source>
</evidence>
<keyword evidence="2" id="KW-1185">Reference proteome</keyword>
<sequence>MYGQIATVFCLAAQVYGYQQRRQKANDNGYRLSIDVLKSIPQPLAELLSRHIGLHNYGKRTVSTSNYGTKATWTPNDHPNYGGEPLDWTSDPVSLGYKLGYALALVYPNVASDVGESLENKIKEFQRAGKRDCICQGQTDSGRGVIGTHSHRVSHLNAPIGGKIGLQKRLFSNKVQRQMADTVSYVETVKSEADIESGTPHLGNGQISKSKTKPLISNVLHLMQVLNSFTISRFKK</sequence>
<dbReference type="Proteomes" id="UP000749559">
    <property type="component" value="Unassembled WGS sequence"/>
</dbReference>
<protein>
    <submittedName>
        <fullName evidence="1">Uncharacterized protein</fullName>
    </submittedName>
</protein>